<dbReference type="Gene3D" id="1.20.1050.10">
    <property type="match status" value="1"/>
</dbReference>
<dbReference type="Gene3D" id="3.40.30.10">
    <property type="entry name" value="Glutaredoxin"/>
    <property type="match status" value="1"/>
</dbReference>
<feature type="compositionally biased region" description="Basic residues" evidence="6">
    <location>
        <begin position="640"/>
        <end position="656"/>
    </location>
</feature>
<dbReference type="GO" id="GO:0005634">
    <property type="term" value="C:nucleus"/>
    <property type="evidence" value="ECO:0007669"/>
    <property type="project" value="UniProtKB-SubCell"/>
</dbReference>
<dbReference type="InterPro" id="IPR036249">
    <property type="entry name" value="Thioredoxin-like_sf"/>
</dbReference>
<keyword evidence="3" id="KW-0863">Zinc-finger</keyword>
<feature type="compositionally biased region" description="Basic residues" evidence="6">
    <location>
        <begin position="473"/>
        <end position="482"/>
    </location>
</feature>
<dbReference type="InterPro" id="IPR047047">
    <property type="entry name" value="GST_Omega-like_C"/>
</dbReference>
<dbReference type="InterPro" id="IPR040079">
    <property type="entry name" value="Glutathione_S-Trfase"/>
</dbReference>
<keyword evidence="10" id="KW-1185">Reference proteome</keyword>
<organism evidence="9 10">
    <name type="scientific">Tieghemiomyces parasiticus</name>
    <dbReference type="NCBI Taxonomy" id="78921"/>
    <lineage>
        <taxon>Eukaryota</taxon>
        <taxon>Fungi</taxon>
        <taxon>Fungi incertae sedis</taxon>
        <taxon>Zoopagomycota</taxon>
        <taxon>Kickxellomycotina</taxon>
        <taxon>Dimargaritomycetes</taxon>
        <taxon>Dimargaritales</taxon>
        <taxon>Dimargaritaceae</taxon>
        <taxon>Tieghemiomyces</taxon>
    </lineage>
</organism>
<dbReference type="Gene3D" id="3.30.1740.10">
    <property type="entry name" value="Zinc finger, PARP-type"/>
    <property type="match status" value="1"/>
</dbReference>
<proteinExistence type="predicted"/>
<dbReference type="EC" id="1.8.5.7" evidence="9"/>
<evidence type="ECO:0000256" key="1">
    <source>
        <dbReference type="ARBA" id="ARBA00004123"/>
    </source>
</evidence>
<dbReference type="Pfam" id="PF00645">
    <property type="entry name" value="zf-PARP"/>
    <property type="match status" value="1"/>
</dbReference>
<keyword evidence="9" id="KW-0560">Oxidoreductase</keyword>
<dbReference type="GO" id="GO:0008270">
    <property type="term" value="F:zinc ion binding"/>
    <property type="evidence" value="ECO:0007669"/>
    <property type="project" value="UniProtKB-KW"/>
</dbReference>
<dbReference type="PROSITE" id="PS50064">
    <property type="entry name" value="ZF_PARP_2"/>
    <property type="match status" value="1"/>
</dbReference>
<accession>A0A9W8AEW6</accession>
<evidence type="ECO:0000313" key="10">
    <source>
        <dbReference type="Proteomes" id="UP001150569"/>
    </source>
</evidence>
<dbReference type="AlphaFoldDB" id="A0A9W8AEW6"/>
<dbReference type="InterPro" id="IPR004045">
    <property type="entry name" value="Glutathione_S-Trfase_N"/>
</dbReference>
<sequence>MSDFTKAEATQKWANKNGEFNRPPSAYRHWITTDADARFQAEPGRYHLYASYGCPWAHRTIIVHALKGLEGVIGLSILHPVITDQGWRFDKEHEFPDTVLDPNYNYDYANQLYFQANPQHEGRFTVPILWDKREKTIVNNESSEIIRMLNSAFNAYIADPAQCTLDLYPAELRSDIDALNAWVYDDINNGVYKAGFAELQHAYETNCRQVFSSLDRVEAILGEGEFLVGGRLTEADIRLFTTIVRFDVAYHGIFKCNIKAIEKDYPHILRWARRVYQVPSIGETVRIPHIKYIYYRGMKTRNPTGVVPLGNGPAPVLRYASGDILAVPLEAASPRRQHYFNARLRRPDYASTARAKCKHPSCPDKTIPKGALRFASIGNIKGFDTKFWRHWECVTPAILKKIPAAGSIEGFEDLTEEDRERVQAAVHQQREGEEQASAGQEVAAEEGTNKEAVQATIDQETSDAEAEEEPIKPVRKSSRTKKAPTMTSANTKAPAASKSTRPKRGGAAKAASPAGDESPVSGDSSEAAPVRGRGRKRKESPAETSSAPAKPTRKGGRGKKALSATDVTDNDDVHNGEETAQAEEAKKPVRKVGRPRKVVATSASPKSAPKDGPELPDVATAEKDKEADDGSGESSLPSAKAKKVPAKRGRPRKKIV</sequence>
<evidence type="ECO:0000256" key="3">
    <source>
        <dbReference type="ARBA" id="ARBA00022771"/>
    </source>
</evidence>
<dbReference type="SFLD" id="SFLDG01148">
    <property type="entry name" value="Xi_(cytGST)"/>
    <property type="match status" value="1"/>
</dbReference>
<evidence type="ECO:0000259" key="8">
    <source>
        <dbReference type="PROSITE" id="PS50405"/>
    </source>
</evidence>
<keyword evidence="5" id="KW-0539">Nucleus</keyword>
<dbReference type="InterPro" id="IPR036282">
    <property type="entry name" value="Glutathione-S-Trfase_C_sf"/>
</dbReference>
<dbReference type="SUPFAM" id="SSF57716">
    <property type="entry name" value="Glucocorticoid receptor-like (DNA-binding domain)"/>
    <property type="match status" value="1"/>
</dbReference>
<protein>
    <submittedName>
        <fullName evidence="9">S-glutathionyl-(Chloro)hydroquinone reductase</fullName>
        <ecNumber evidence="9">1.8.5.7</ecNumber>
    </submittedName>
</protein>
<dbReference type="SMART" id="SM01336">
    <property type="entry name" value="zf-PARP"/>
    <property type="match status" value="1"/>
</dbReference>
<dbReference type="GO" id="GO:0003677">
    <property type="term" value="F:DNA binding"/>
    <property type="evidence" value="ECO:0007669"/>
    <property type="project" value="InterPro"/>
</dbReference>
<feature type="region of interest" description="Disordered" evidence="6">
    <location>
        <begin position="415"/>
        <end position="656"/>
    </location>
</feature>
<dbReference type="Proteomes" id="UP001150569">
    <property type="component" value="Unassembled WGS sequence"/>
</dbReference>
<feature type="compositionally biased region" description="Basic and acidic residues" evidence="6">
    <location>
        <begin position="418"/>
        <end position="433"/>
    </location>
</feature>
<feature type="domain" description="PARP-type" evidence="7">
    <location>
        <begin position="345"/>
        <end position="430"/>
    </location>
</feature>
<name>A0A9W8AEW6_9FUNG</name>
<dbReference type="SUPFAM" id="SSF47616">
    <property type="entry name" value="GST C-terminal domain-like"/>
    <property type="match status" value="1"/>
</dbReference>
<gene>
    <name evidence="9" type="primary">ECM4_3</name>
    <name evidence="9" type="ORF">IWQ60_005259</name>
</gene>
<dbReference type="PANTHER" id="PTHR32419:SF6">
    <property type="entry name" value="GLUTATHIONE S-TRANSFERASE OMEGA-LIKE 1-RELATED"/>
    <property type="match status" value="1"/>
</dbReference>
<dbReference type="GO" id="GO:0005737">
    <property type="term" value="C:cytoplasm"/>
    <property type="evidence" value="ECO:0007669"/>
    <property type="project" value="TreeGrafter"/>
</dbReference>
<dbReference type="Pfam" id="PF13410">
    <property type="entry name" value="GST_C_2"/>
    <property type="match status" value="1"/>
</dbReference>
<evidence type="ECO:0000256" key="6">
    <source>
        <dbReference type="SAM" id="MobiDB-lite"/>
    </source>
</evidence>
<dbReference type="Pfam" id="PF13409">
    <property type="entry name" value="GST_N_2"/>
    <property type="match status" value="1"/>
</dbReference>
<dbReference type="EMBL" id="JANBPT010000278">
    <property type="protein sequence ID" value="KAJ1924346.1"/>
    <property type="molecule type" value="Genomic_DNA"/>
</dbReference>
<keyword evidence="4" id="KW-0862">Zinc</keyword>
<dbReference type="InterPro" id="IPR001510">
    <property type="entry name" value="Znf_PARP"/>
</dbReference>
<evidence type="ECO:0000256" key="5">
    <source>
        <dbReference type="ARBA" id="ARBA00023242"/>
    </source>
</evidence>
<feature type="compositionally biased region" description="Basic and acidic residues" evidence="6">
    <location>
        <begin position="571"/>
        <end position="587"/>
    </location>
</feature>
<reference evidence="9" key="1">
    <citation type="submission" date="2022-07" db="EMBL/GenBank/DDBJ databases">
        <title>Phylogenomic reconstructions and comparative analyses of Kickxellomycotina fungi.</title>
        <authorList>
            <person name="Reynolds N.K."/>
            <person name="Stajich J.E."/>
            <person name="Barry K."/>
            <person name="Grigoriev I.V."/>
            <person name="Crous P."/>
            <person name="Smith M.E."/>
        </authorList>
    </citation>
    <scope>NUCLEOTIDE SEQUENCE</scope>
    <source>
        <strain evidence="9">RSA 861</strain>
    </source>
</reference>
<dbReference type="OrthoDB" id="2309723at2759"/>
<feature type="compositionally biased region" description="Basic residues" evidence="6">
    <location>
        <begin position="551"/>
        <end position="560"/>
    </location>
</feature>
<evidence type="ECO:0000313" key="9">
    <source>
        <dbReference type="EMBL" id="KAJ1924346.1"/>
    </source>
</evidence>
<evidence type="ECO:0000256" key="2">
    <source>
        <dbReference type="ARBA" id="ARBA00022723"/>
    </source>
</evidence>
<evidence type="ECO:0000259" key="7">
    <source>
        <dbReference type="PROSITE" id="PS50064"/>
    </source>
</evidence>
<dbReference type="PROSITE" id="PS50405">
    <property type="entry name" value="GST_CTER"/>
    <property type="match status" value="1"/>
</dbReference>
<feature type="compositionally biased region" description="Basic residues" evidence="6">
    <location>
        <begin position="588"/>
        <end position="597"/>
    </location>
</feature>
<dbReference type="SFLD" id="SFLDG01206">
    <property type="entry name" value="Xi.1"/>
    <property type="match status" value="1"/>
</dbReference>
<dbReference type="InterPro" id="IPR016639">
    <property type="entry name" value="GST_Omega/GSH"/>
</dbReference>
<dbReference type="InterPro" id="IPR010987">
    <property type="entry name" value="Glutathione-S-Trfase_C-like"/>
</dbReference>
<dbReference type="GO" id="GO:0016491">
    <property type="term" value="F:oxidoreductase activity"/>
    <property type="evidence" value="ECO:0007669"/>
    <property type="project" value="UniProtKB-KW"/>
</dbReference>
<comment type="subcellular location">
    <subcellularLocation>
        <location evidence="1">Nucleus</location>
    </subcellularLocation>
</comment>
<evidence type="ECO:0000256" key="4">
    <source>
        <dbReference type="ARBA" id="ARBA00022833"/>
    </source>
</evidence>
<dbReference type="SFLD" id="SFLDS00019">
    <property type="entry name" value="Glutathione_Transferase_(cytos"/>
    <property type="match status" value="1"/>
</dbReference>
<feature type="domain" description="GST C-terminal" evidence="8">
    <location>
        <begin position="169"/>
        <end position="306"/>
    </location>
</feature>
<dbReference type="PANTHER" id="PTHR32419">
    <property type="entry name" value="GLUTATHIONYL-HYDROQUINONE REDUCTASE"/>
    <property type="match status" value="1"/>
</dbReference>
<keyword evidence="2" id="KW-0479">Metal-binding</keyword>
<dbReference type="InterPro" id="IPR036957">
    <property type="entry name" value="Znf_PARP_sf"/>
</dbReference>
<dbReference type="SUPFAM" id="SSF52833">
    <property type="entry name" value="Thioredoxin-like"/>
    <property type="match status" value="1"/>
</dbReference>
<comment type="caution">
    <text evidence="9">The sequence shown here is derived from an EMBL/GenBank/DDBJ whole genome shotgun (WGS) entry which is preliminary data.</text>
</comment>
<dbReference type="GO" id="GO:0004364">
    <property type="term" value="F:glutathione transferase activity"/>
    <property type="evidence" value="ECO:0007669"/>
    <property type="project" value="InterPro"/>
</dbReference>
<dbReference type="CDD" id="cd03190">
    <property type="entry name" value="GST_C_Omega_like"/>
    <property type="match status" value="1"/>
</dbReference>